<proteinExistence type="predicted"/>
<comment type="caution">
    <text evidence="2">The sequence shown here is derived from an EMBL/GenBank/DDBJ whole genome shotgun (WGS) entry which is preliminary data.</text>
</comment>
<reference evidence="3" key="1">
    <citation type="journal article" date="2019" name="Nat. Commun.">
        <title>The genome of broomcorn millet.</title>
        <authorList>
            <person name="Zou C."/>
            <person name="Miki D."/>
            <person name="Li D."/>
            <person name="Tang Q."/>
            <person name="Xiao L."/>
            <person name="Rajput S."/>
            <person name="Deng P."/>
            <person name="Jia W."/>
            <person name="Huang R."/>
            <person name="Zhang M."/>
            <person name="Sun Y."/>
            <person name="Hu J."/>
            <person name="Fu X."/>
            <person name="Schnable P.S."/>
            <person name="Li F."/>
            <person name="Zhang H."/>
            <person name="Feng B."/>
            <person name="Zhu X."/>
            <person name="Liu R."/>
            <person name="Schnable J.C."/>
            <person name="Zhu J.-K."/>
            <person name="Zhang H."/>
        </authorList>
    </citation>
    <scope>NUCLEOTIDE SEQUENCE [LARGE SCALE GENOMIC DNA]</scope>
</reference>
<gene>
    <name evidence="2" type="ORF">C2845_PM13G05920</name>
</gene>
<accession>A0A3L6RL55</accession>
<feature type="compositionally biased region" description="Low complexity" evidence="1">
    <location>
        <begin position="96"/>
        <end position="124"/>
    </location>
</feature>
<dbReference type="EMBL" id="PQIB02000008">
    <property type="protein sequence ID" value="RLN04808.1"/>
    <property type="molecule type" value="Genomic_DNA"/>
</dbReference>
<dbReference type="AlphaFoldDB" id="A0A3L6RL55"/>
<organism evidence="2 3">
    <name type="scientific">Panicum miliaceum</name>
    <name type="common">Proso millet</name>
    <name type="synonym">Broomcorn millet</name>
    <dbReference type="NCBI Taxonomy" id="4540"/>
    <lineage>
        <taxon>Eukaryota</taxon>
        <taxon>Viridiplantae</taxon>
        <taxon>Streptophyta</taxon>
        <taxon>Embryophyta</taxon>
        <taxon>Tracheophyta</taxon>
        <taxon>Spermatophyta</taxon>
        <taxon>Magnoliopsida</taxon>
        <taxon>Liliopsida</taxon>
        <taxon>Poales</taxon>
        <taxon>Poaceae</taxon>
        <taxon>PACMAD clade</taxon>
        <taxon>Panicoideae</taxon>
        <taxon>Panicodae</taxon>
        <taxon>Paniceae</taxon>
        <taxon>Panicinae</taxon>
        <taxon>Panicum</taxon>
        <taxon>Panicum sect. Panicum</taxon>
    </lineage>
</organism>
<sequence length="179" mass="19208">MAAARLSSQSLHQRHRLAPLHFPTQPFPPAAAARLLPQDPILRRHSLVLRRLQPPLRPGHVADLGPLADPSAAVSALAFDSRGPVPRDLLAACHEPTTARSSSTMPTTSRSSPRSVPSRATRPPRGSPCTMGSARHGEPPPRSPQEGIVHEMDCGKKVLVVTPAKVLPLQFPMLLVEDA</sequence>
<feature type="region of interest" description="Disordered" evidence="1">
    <location>
        <begin position="96"/>
        <end position="148"/>
    </location>
</feature>
<evidence type="ECO:0000313" key="2">
    <source>
        <dbReference type="EMBL" id="RLN04808.1"/>
    </source>
</evidence>
<keyword evidence="3" id="KW-1185">Reference proteome</keyword>
<dbReference type="Proteomes" id="UP000275267">
    <property type="component" value="Unassembled WGS sequence"/>
</dbReference>
<dbReference type="OrthoDB" id="308449at2759"/>
<evidence type="ECO:0000313" key="3">
    <source>
        <dbReference type="Proteomes" id="UP000275267"/>
    </source>
</evidence>
<name>A0A3L6RL55_PANMI</name>
<evidence type="ECO:0000256" key="1">
    <source>
        <dbReference type="SAM" id="MobiDB-lite"/>
    </source>
</evidence>
<protein>
    <submittedName>
        <fullName evidence="2">Uncharacterized protein</fullName>
    </submittedName>
</protein>